<protein>
    <submittedName>
        <fullName evidence="8">Cathepsin propeptide inhibitor domain (I29),Cysteine peptidase, asparagine active site,Cysteine</fullName>
    </submittedName>
</protein>
<dbReference type="SMART" id="SM00848">
    <property type="entry name" value="Inhibitor_I29"/>
    <property type="match status" value="1"/>
</dbReference>
<evidence type="ECO:0000256" key="1">
    <source>
        <dbReference type="ARBA" id="ARBA00008455"/>
    </source>
</evidence>
<keyword evidence="5" id="KW-1015">Disulfide bond</keyword>
<dbReference type="Proteomes" id="UP000325440">
    <property type="component" value="Unassembled WGS sequence"/>
</dbReference>
<dbReference type="PROSITE" id="PS00639">
    <property type="entry name" value="THIOL_PROTEASE_HIS"/>
    <property type="match status" value="1"/>
</dbReference>
<gene>
    <name evidence="8" type="ORF">CINCED_3A014700</name>
</gene>
<reference evidence="8 9" key="1">
    <citation type="submission" date="2019-08" db="EMBL/GenBank/DDBJ databases">
        <authorList>
            <person name="Alioto T."/>
            <person name="Alioto T."/>
            <person name="Gomez Garrido J."/>
        </authorList>
    </citation>
    <scope>NUCLEOTIDE SEQUENCE [LARGE SCALE GENOMIC DNA]</scope>
</reference>
<evidence type="ECO:0000256" key="3">
    <source>
        <dbReference type="ARBA" id="ARBA00022801"/>
    </source>
</evidence>
<evidence type="ECO:0000259" key="7">
    <source>
        <dbReference type="SMART" id="SM00848"/>
    </source>
</evidence>
<dbReference type="Gene3D" id="3.90.70.10">
    <property type="entry name" value="Cysteine proteinases"/>
    <property type="match status" value="1"/>
</dbReference>
<dbReference type="InterPro" id="IPR000668">
    <property type="entry name" value="Peptidase_C1A_C"/>
</dbReference>
<dbReference type="InterPro" id="IPR039417">
    <property type="entry name" value="Peptidase_C1A_papain-like"/>
</dbReference>
<dbReference type="GO" id="GO:0008234">
    <property type="term" value="F:cysteine-type peptidase activity"/>
    <property type="evidence" value="ECO:0007669"/>
    <property type="project" value="UniProtKB-KW"/>
</dbReference>
<dbReference type="InterPro" id="IPR013128">
    <property type="entry name" value="Peptidase_C1A"/>
</dbReference>
<feature type="domain" description="Peptidase C1A papain C-terminal" evidence="6">
    <location>
        <begin position="106"/>
        <end position="321"/>
    </location>
</feature>
<keyword evidence="9" id="KW-1185">Reference proteome</keyword>
<organism evidence="8 9">
    <name type="scientific">Cinara cedri</name>
    <dbReference type="NCBI Taxonomy" id="506608"/>
    <lineage>
        <taxon>Eukaryota</taxon>
        <taxon>Metazoa</taxon>
        <taxon>Ecdysozoa</taxon>
        <taxon>Arthropoda</taxon>
        <taxon>Hexapoda</taxon>
        <taxon>Insecta</taxon>
        <taxon>Pterygota</taxon>
        <taxon>Neoptera</taxon>
        <taxon>Paraneoptera</taxon>
        <taxon>Hemiptera</taxon>
        <taxon>Sternorrhyncha</taxon>
        <taxon>Aphidomorpha</taxon>
        <taxon>Aphidoidea</taxon>
        <taxon>Aphididae</taxon>
        <taxon>Lachninae</taxon>
        <taxon>Cinara</taxon>
    </lineage>
</organism>
<dbReference type="InterPro" id="IPR025660">
    <property type="entry name" value="Pept_his_AS"/>
</dbReference>
<accession>A0A5E4MV13</accession>
<dbReference type="OrthoDB" id="10253408at2759"/>
<dbReference type="InterPro" id="IPR038765">
    <property type="entry name" value="Papain-like_cys_pep_sf"/>
</dbReference>
<proteinExistence type="inferred from homology"/>
<dbReference type="PANTHER" id="PTHR12411">
    <property type="entry name" value="CYSTEINE PROTEASE FAMILY C1-RELATED"/>
    <property type="match status" value="1"/>
</dbReference>
<evidence type="ECO:0000256" key="2">
    <source>
        <dbReference type="ARBA" id="ARBA00022670"/>
    </source>
</evidence>
<dbReference type="SUPFAM" id="SSF54001">
    <property type="entry name" value="Cysteine proteinases"/>
    <property type="match status" value="1"/>
</dbReference>
<dbReference type="GO" id="GO:0006508">
    <property type="term" value="P:proteolysis"/>
    <property type="evidence" value="ECO:0007669"/>
    <property type="project" value="UniProtKB-KW"/>
</dbReference>
<dbReference type="CDD" id="cd02248">
    <property type="entry name" value="Peptidase_C1A"/>
    <property type="match status" value="1"/>
</dbReference>
<dbReference type="PRINTS" id="PR00705">
    <property type="entry name" value="PAPAIN"/>
</dbReference>
<comment type="similarity">
    <text evidence="1">Belongs to the peptidase C1 family.</text>
</comment>
<dbReference type="Pfam" id="PF08246">
    <property type="entry name" value="Inhibitor_I29"/>
    <property type="match status" value="1"/>
</dbReference>
<feature type="domain" description="Cathepsin propeptide inhibitor" evidence="7">
    <location>
        <begin position="12"/>
        <end position="72"/>
    </location>
</feature>
<keyword evidence="2" id="KW-0645">Protease</keyword>
<evidence type="ECO:0000313" key="8">
    <source>
        <dbReference type="EMBL" id="VVC34692.1"/>
    </source>
</evidence>
<dbReference type="SMART" id="SM00645">
    <property type="entry name" value="Pept_C1"/>
    <property type="match status" value="1"/>
</dbReference>
<sequence length="323" mass="36297">MGIVYSRTEDHWSDFKSKYNKSFASLEEDTFRKVIFLKNTVLIAKHNELYRSGLSTFSLEMNSFGDLLQSEFIDKVNGFNYRLVTSIKNYPFGDASTFDLPTNSKVEKSIDWRQNGYVTPVKDQGSCRSCWAFSATGSLEGQHFRKNGTLISFSEQNLIDCSRMYGNMGCNGGMMNLAFKYIKTNKGLDTENSYPYKAKDDKCQYNPKSSSVRDMGFVNIPDNENSLMNAVGTIGPVSAAIDASSSKFQFYKNGVYYNFQCSSTLLDHAVLIVGYGNDSKHGDYWIVKNSWGTQWGKDGYVLMARNKKNNCGIATSASYPVVV</sequence>
<dbReference type="InterPro" id="IPR025661">
    <property type="entry name" value="Pept_asp_AS"/>
</dbReference>
<dbReference type="FunFam" id="3.90.70.10:FF:000006">
    <property type="entry name" value="Cathepsin S"/>
    <property type="match status" value="1"/>
</dbReference>
<name>A0A5E4MV13_9HEMI</name>
<keyword evidence="3" id="KW-0378">Hydrolase</keyword>
<dbReference type="EMBL" id="CABPRJ010001008">
    <property type="protein sequence ID" value="VVC34692.1"/>
    <property type="molecule type" value="Genomic_DNA"/>
</dbReference>
<evidence type="ECO:0000313" key="9">
    <source>
        <dbReference type="Proteomes" id="UP000325440"/>
    </source>
</evidence>
<dbReference type="InterPro" id="IPR013201">
    <property type="entry name" value="Prot_inhib_I29"/>
</dbReference>
<dbReference type="AlphaFoldDB" id="A0A5E4MV13"/>
<dbReference type="PROSITE" id="PS00640">
    <property type="entry name" value="THIOL_PROTEASE_ASN"/>
    <property type="match status" value="1"/>
</dbReference>
<dbReference type="Pfam" id="PF00112">
    <property type="entry name" value="Peptidase_C1"/>
    <property type="match status" value="1"/>
</dbReference>
<evidence type="ECO:0000256" key="4">
    <source>
        <dbReference type="ARBA" id="ARBA00022807"/>
    </source>
</evidence>
<keyword evidence="4" id="KW-0788">Thiol protease</keyword>
<evidence type="ECO:0000256" key="5">
    <source>
        <dbReference type="ARBA" id="ARBA00023157"/>
    </source>
</evidence>
<evidence type="ECO:0000259" key="6">
    <source>
        <dbReference type="SMART" id="SM00645"/>
    </source>
</evidence>